<organism evidence="12 13">
    <name type="scientific">Gimesia alba</name>
    <dbReference type="NCBI Taxonomy" id="2527973"/>
    <lineage>
        <taxon>Bacteria</taxon>
        <taxon>Pseudomonadati</taxon>
        <taxon>Planctomycetota</taxon>
        <taxon>Planctomycetia</taxon>
        <taxon>Planctomycetales</taxon>
        <taxon>Planctomycetaceae</taxon>
        <taxon>Gimesia</taxon>
    </lineage>
</organism>
<evidence type="ECO:0000256" key="6">
    <source>
        <dbReference type="ARBA" id="ARBA00022723"/>
    </source>
</evidence>
<protein>
    <recommendedName>
        <fullName evidence="3">tRNA threonylcarbamoyladenosine biosynthesis protein TsaE</fullName>
    </recommendedName>
    <alternativeName>
        <fullName evidence="10">t(6)A37 threonylcarbamoyladenosine biosynthesis protein TsaE</fullName>
    </alternativeName>
</protein>
<feature type="region of interest" description="Disordered" evidence="11">
    <location>
        <begin position="1"/>
        <end position="27"/>
    </location>
</feature>
<evidence type="ECO:0000256" key="2">
    <source>
        <dbReference type="ARBA" id="ARBA00007599"/>
    </source>
</evidence>
<keyword evidence="9" id="KW-0460">Magnesium</keyword>
<dbReference type="PANTHER" id="PTHR33540">
    <property type="entry name" value="TRNA THREONYLCARBAMOYLADENOSINE BIOSYNTHESIS PROTEIN TSAE"/>
    <property type="match status" value="1"/>
</dbReference>
<dbReference type="Gene3D" id="3.40.50.300">
    <property type="entry name" value="P-loop containing nucleotide triphosphate hydrolases"/>
    <property type="match status" value="1"/>
</dbReference>
<keyword evidence="5" id="KW-0819">tRNA processing</keyword>
<evidence type="ECO:0000256" key="5">
    <source>
        <dbReference type="ARBA" id="ARBA00022694"/>
    </source>
</evidence>
<evidence type="ECO:0000313" key="12">
    <source>
        <dbReference type="EMBL" id="QDT42400.1"/>
    </source>
</evidence>
<feature type="compositionally biased region" description="Basic and acidic residues" evidence="11">
    <location>
        <begin position="13"/>
        <end position="27"/>
    </location>
</feature>
<comment type="similarity">
    <text evidence="2">Belongs to the TsaE family.</text>
</comment>
<comment type="subcellular location">
    <subcellularLocation>
        <location evidence="1">Cytoplasm</location>
    </subcellularLocation>
</comment>
<name>A0A517REW9_9PLAN</name>
<keyword evidence="4" id="KW-0963">Cytoplasm</keyword>
<evidence type="ECO:0000256" key="9">
    <source>
        <dbReference type="ARBA" id="ARBA00022842"/>
    </source>
</evidence>
<accession>A0A517REW9</accession>
<keyword evidence="6" id="KW-0479">Metal-binding</keyword>
<dbReference type="GO" id="GO:0002949">
    <property type="term" value="P:tRNA threonylcarbamoyladenosine modification"/>
    <property type="evidence" value="ECO:0007669"/>
    <property type="project" value="InterPro"/>
</dbReference>
<keyword evidence="8" id="KW-0067">ATP-binding</keyword>
<evidence type="ECO:0000256" key="3">
    <source>
        <dbReference type="ARBA" id="ARBA00019010"/>
    </source>
</evidence>
<evidence type="ECO:0000256" key="11">
    <source>
        <dbReference type="SAM" id="MobiDB-lite"/>
    </source>
</evidence>
<sequence length="270" mass="30692">MHTFQLTPQGANNDRRSINDDVSQRETDQTTIGVRHYRYNFKAGVRFESRLYSTELDRNLGIRFIRLSACFYYFFHPTLKIACIVISSEKSYTCHITSTFLQTIQREHSLDTASEWTFQSTSETETQRLGTMLAKLLEPGTVIALNGNLGAGKTRLVQAIAEALGVDRAEVNSPTFVLIQEYQGNLPLYHFDTYRLQDTDEFLELGADDLLYANGVCLIEWADKVAEVLPRDLLQINIEHSSETARTFHFKGQGPRSTKIVDALKREDPA</sequence>
<evidence type="ECO:0000313" key="13">
    <source>
        <dbReference type="Proteomes" id="UP000317171"/>
    </source>
</evidence>
<dbReference type="NCBIfam" id="TIGR00150">
    <property type="entry name" value="T6A_YjeE"/>
    <property type="match status" value="1"/>
</dbReference>
<evidence type="ECO:0000256" key="10">
    <source>
        <dbReference type="ARBA" id="ARBA00032441"/>
    </source>
</evidence>
<dbReference type="PANTHER" id="PTHR33540:SF2">
    <property type="entry name" value="TRNA THREONYLCARBAMOYLADENOSINE BIOSYNTHESIS PROTEIN TSAE"/>
    <property type="match status" value="1"/>
</dbReference>
<dbReference type="InterPro" id="IPR027417">
    <property type="entry name" value="P-loop_NTPase"/>
</dbReference>
<proteinExistence type="inferred from homology"/>
<dbReference type="AlphaFoldDB" id="A0A517REW9"/>
<evidence type="ECO:0000256" key="7">
    <source>
        <dbReference type="ARBA" id="ARBA00022741"/>
    </source>
</evidence>
<dbReference type="SUPFAM" id="SSF52540">
    <property type="entry name" value="P-loop containing nucleoside triphosphate hydrolases"/>
    <property type="match status" value="1"/>
</dbReference>
<dbReference type="Pfam" id="PF02367">
    <property type="entry name" value="TsaE"/>
    <property type="match status" value="1"/>
</dbReference>
<dbReference type="Proteomes" id="UP000317171">
    <property type="component" value="Chromosome"/>
</dbReference>
<keyword evidence="13" id="KW-1185">Reference proteome</keyword>
<dbReference type="InterPro" id="IPR003442">
    <property type="entry name" value="T6A_TsaE"/>
</dbReference>
<reference evidence="12 13" key="1">
    <citation type="submission" date="2019-02" db="EMBL/GenBank/DDBJ databases">
        <title>Deep-cultivation of Planctomycetes and their phenomic and genomic characterization uncovers novel biology.</title>
        <authorList>
            <person name="Wiegand S."/>
            <person name="Jogler M."/>
            <person name="Boedeker C."/>
            <person name="Pinto D."/>
            <person name="Vollmers J."/>
            <person name="Rivas-Marin E."/>
            <person name="Kohn T."/>
            <person name="Peeters S.H."/>
            <person name="Heuer A."/>
            <person name="Rast P."/>
            <person name="Oberbeckmann S."/>
            <person name="Bunk B."/>
            <person name="Jeske O."/>
            <person name="Meyerdierks A."/>
            <person name="Storesund J.E."/>
            <person name="Kallscheuer N."/>
            <person name="Luecker S."/>
            <person name="Lage O.M."/>
            <person name="Pohl T."/>
            <person name="Merkel B.J."/>
            <person name="Hornburger P."/>
            <person name="Mueller R.-W."/>
            <person name="Bruemmer F."/>
            <person name="Labrenz M."/>
            <person name="Spormann A.M."/>
            <person name="Op den Camp H."/>
            <person name="Overmann J."/>
            <person name="Amann R."/>
            <person name="Jetten M.S.M."/>
            <person name="Mascher T."/>
            <person name="Medema M.H."/>
            <person name="Devos D.P."/>
            <person name="Kaster A.-K."/>
            <person name="Ovreas L."/>
            <person name="Rohde M."/>
            <person name="Galperin M.Y."/>
            <person name="Jogler C."/>
        </authorList>
    </citation>
    <scope>NUCLEOTIDE SEQUENCE [LARGE SCALE GENOMIC DNA]</scope>
    <source>
        <strain evidence="12 13">Pan241w</strain>
    </source>
</reference>
<feature type="compositionally biased region" description="Polar residues" evidence="11">
    <location>
        <begin position="1"/>
        <end position="12"/>
    </location>
</feature>
<dbReference type="KEGG" id="gaz:Pan241w_24840"/>
<dbReference type="GO" id="GO:0005737">
    <property type="term" value="C:cytoplasm"/>
    <property type="evidence" value="ECO:0007669"/>
    <property type="project" value="UniProtKB-SubCell"/>
</dbReference>
<evidence type="ECO:0000256" key="8">
    <source>
        <dbReference type="ARBA" id="ARBA00022840"/>
    </source>
</evidence>
<keyword evidence="7" id="KW-0547">Nucleotide-binding</keyword>
<gene>
    <name evidence="12" type="primary">tsaE</name>
    <name evidence="12" type="ORF">Pan241w_24840</name>
</gene>
<evidence type="ECO:0000256" key="1">
    <source>
        <dbReference type="ARBA" id="ARBA00004496"/>
    </source>
</evidence>
<dbReference type="GO" id="GO:0005524">
    <property type="term" value="F:ATP binding"/>
    <property type="evidence" value="ECO:0007669"/>
    <property type="project" value="UniProtKB-KW"/>
</dbReference>
<evidence type="ECO:0000256" key="4">
    <source>
        <dbReference type="ARBA" id="ARBA00022490"/>
    </source>
</evidence>
<dbReference type="EMBL" id="CP036269">
    <property type="protein sequence ID" value="QDT42400.1"/>
    <property type="molecule type" value="Genomic_DNA"/>
</dbReference>
<dbReference type="GO" id="GO:0046872">
    <property type="term" value="F:metal ion binding"/>
    <property type="evidence" value="ECO:0007669"/>
    <property type="project" value="UniProtKB-KW"/>
</dbReference>